<evidence type="ECO:0000313" key="2">
    <source>
        <dbReference type="Proteomes" id="UP000249645"/>
    </source>
</evidence>
<dbReference type="Gene3D" id="1.20.120.450">
    <property type="entry name" value="dinb family like domain"/>
    <property type="match status" value="1"/>
</dbReference>
<organism evidence="1 2">
    <name type="scientific">Pseudopedobacter saltans</name>
    <dbReference type="NCBI Taxonomy" id="151895"/>
    <lineage>
        <taxon>Bacteria</taxon>
        <taxon>Pseudomonadati</taxon>
        <taxon>Bacteroidota</taxon>
        <taxon>Sphingobacteriia</taxon>
        <taxon>Sphingobacteriales</taxon>
        <taxon>Sphingobacteriaceae</taxon>
        <taxon>Pseudopedobacter</taxon>
    </lineage>
</organism>
<evidence type="ECO:0000313" key="1">
    <source>
        <dbReference type="EMBL" id="PZP45320.1"/>
    </source>
</evidence>
<gene>
    <name evidence="1" type="ORF">DI598_13405</name>
</gene>
<sequence length="167" mass="18668">MARKEVWLREEDIPNMSPMLQPAANALLEAAEELASFLADFPQSKLWEKPAGCASVGFHLLHISGFLDRLLTYADGNMLSEKQLIYLQSENEINTADLQTLQSNTLQSISKAVEKLKTYPDATLTEIRFVGRNKIKSTVIGLIFHSAEHTMRHIGQLLVTTSILKSL</sequence>
<dbReference type="InterPro" id="IPR034660">
    <property type="entry name" value="DinB/YfiT-like"/>
</dbReference>
<proteinExistence type="predicted"/>
<accession>A0A2W5EVL1</accession>
<dbReference type="Proteomes" id="UP000249645">
    <property type="component" value="Unassembled WGS sequence"/>
</dbReference>
<name>A0A2W5EVL1_9SPHI</name>
<dbReference type="AlphaFoldDB" id="A0A2W5EVL1"/>
<dbReference type="SUPFAM" id="SSF109854">
    <property type="entry name" value="DinB/YfiT-like putative metalloenzymes"/>
    <property type="match status" value="1"/>
</dbReference>
<comment type="caution">
    <text evidence="1">The sequence shown here is derived from an EMBL/GenBank/DDBJ whole genome shotgun (WGS) entry which is preliminary data.</text>
</comment>
<protein>
    <submittedName>
        <fullName evidence="1">DinB family protein</fullName>
    </submittedName>
</protein>
<reference evidence="1 2" key="1">
    <citation type="submission" date="2017-11" db="EMBL/GenBank/DDBJ databases">
        <title>Infants hospitalized years apart are colonized by the same room-sourced microbial strains.</title>
        <authorList>
            <person name="Brooks B."/>
            <person name="Olm M.R."/>
            <person name="Firek B.A."/>
            <person name="Baker R."/>
            <person name="Thomas B.C."/>
            <person name="Morowitz M.J."/>
            <person name="Banfield J.F."/>
        </authorList>
    </citation>
    <scope>NUCLEOTIDE SEQUENCE [LARGE SCALE GENOMIC DNA]</scope>
    <source>
        <strain evidence="1">S2_009_000_R2_76</strain>
    </source>
</reference>
<dbReference type="EMBL" id="QFOI01000271">
    <property type="protein sequence ID" value="PZP45320.1"/>
    <property type="molecule type" value="Genomic_DNA"/>
</dbReference>